<organism evidence="6 7">
    <name type="scientific">Amycolatopsis albispora</name>
    <dbReference type="NCBI Taxonomy" id="1804986"/>
    <lineage>
        <taxon>Bacteria</taxon>
        <taxon>Bacillati</taxon>
        <taxon>Actinomycetota</taxon>
        <taxon>Actinomycetes</taxon>
        <taxon>Pseudonocardiales</taxon>
        <taxon>Pseudonocardiaceae</taxon>
        <taxon>Amycolatopsis</taxon>
    </lineage>
</organism>
<evidence type="ECO:0000313" key="7">
    <source>
        <dbReference type="Proteomes" id="UP000250434"/>
    </source>
</evidence>
<dbReference type="PROSITE" id="PS50977">
    <property type="entry name" value="HTH_TETR_2"/>
    <property type="match status" value="1"/>
</dbReference>
<proteinExistence type="predicted"/>
<dbReference type="EMBL" id="CP015163">
    <property type="protein sequence ID" value="AXB41765.1"/>
    <property type="molecule type" value="Genomic_DNA"/>
</dbReference>
<keyword evidence="1" id="KW-0805">Transcription regulation</keyword>
<evidence type="ECO:0000313" key="6">
    <source>
        <dbReference type="EMBL" id="AXB41765.1"/>
    </source>
</evidence>
<dbReference type="SUPFAM" id="SSF46689">
    <property type="entry name" value="Homeodomain-like"/>
    <property type="match status" value="1"/>
</dbReference>
<dbReference type="PANTHER" id="PTHR30055:SF238">
    <property type="entry name" value="MYCOFACTOCIN BIOSYNTHESIS TRANSCRIPTIONAL REGULATOR MFTR-RELATED"/>
    <property type="match status" value="1"/>
</dbReference>
<dbReference type="PANTHER" id="PTHR30055">
    <property type="entry name" value="HTH-TYPE TRANSCRIPTIONAL REGULATOR RUTR"/>
    <property type="match status" value="1"/>
</dbReference>
<dbReference type="InterPro" id="IPR009057">
    <property type="entry name" value="Homeodomain-like_sf"/>
</dbReference>
<evidence type="ECO:0000256" key="4">
    <source>
        <dbReference type="PROSITE-ProRule" id="PRU00335"/>
    </source>
</evidence>
<protein>
    <recommendedName>
        <fullName evidence="5">HTH tetR-type domain-containing protein</fullName>
    </recommendedName>
</protein>
<dbReference type="PRINTS" id="PR00455">
    <property type="entry name" value="HTHTETR"/>
</dbReference>
<name>A0A344L141_9PSEU</name>
<keyword evidence="7" id="KW-1185">Reference proteome</keyword>
<keyword evidence="3" id="KW-0804">Transcription</keyword>
<feature type="domain" description="HTH tetR-type" evidence="5">
    <location>
        <begin position="20"/>
        <end position="80"/>
    </location>
</feature>
<dbReference type="GO" id="GO:0003700">
    <property type="term" value="F:DNA-binding transcription factor activity"/>
    <property type="evidence" value="ECO:0007669"/>
    <property type="project" value="TreeGrafter"/>
</dbReference>
<dbReference type="Gene3D" id="1.10.10.60">
    <property type="entry name" value="Homeodomain-like"/>
    <property type="match status" value="1"/>
</dbReference>
<gene>
    <name evidence="6" type="ORF">A4R43_03865</name>
</gene>
<evidence type="ECO:0000256" key="2">
    <source>
        <dbReference type="ARBA" id="ARBA00023125"/>
    </source>
</evidence>
<dbReference type="Pfam" id="PF00440">
    <property type="entry name" value="TetR_N"/>
    <property type="match status" value="1"/>
</dbReference>
<dbReference type="InterPro" id="IPR001647">
    <property type="entry name" value="HTH_TetR"/>
</dbReference>
<dbReference type="OrthoDB" id="5242485at2"/>
<reference evidence="6 7" key="1">
    <citation type="submission" date="2016-04" db="EMBL/GenBank/DDBJ databases">
        <title>Complete genome sequence and analysis of deep-sea sediment isolate, Amycolatopsis sp. WP1.</title>
        <authorList>
            <person name="Wang H."/>
            <person name="Chen S."/>
            <person name="Wu Q."/>
        </authorList>
    </citation>
    <scope>NUCLEOTIDE SEQUENCE [LARGE SCALE GENOMIC DNA]</scope>
    <source>
        <strain evidence="6 7">WP1</strain>
    </source>
</reference>
<keyword evidence="2 4" id="KW-0238">DNA-binding</keyword>
<dbReference type="KEGG" id="aab:A4R43_03865"/>
<feature type="DNA-binding region" description="H-T-H motif" evidence="4">
    <location>
        <begin position="43"/>
        <end position="62"/>
    </location>
</feature>
<evidence type="ECO:0000259" key="5">
    <source>
        <dbReference type="PROSITE" id="PS50977"/>
    </source>
</evidence>
<evidence type="ECO:0000256" key="3">
    <source>
        <dbReference type="ARBA" id="ARBA00023163"/>
    </source>
</evidence>
<dbReference type="Proteomes" id="UP000250434">
    <property type="component" value="Chromosome"/>
</dbReference>
<dbReference type="InterPro" id="IPR050109">
    <property type="entry name" value="HTH-type_TetR-like_transc_reg"/>
</dbReference>
<dbReference type="GO" id="GO:0000976">
    <property type="term" value="F:transcription cis-regulatory region binding"/>
    <property type="evidence" value="ECO:0007669"/>
    <property type="project" value="TreeGrafter"/>
</dbReference>
<dbReference type="Gene3D" id="1.10.357.10">
    <property type="entry name" value="Tetracycline Repressor, domain 2"/>
    <property type="match status" value="1"/>
</dbReference>
<evidence type="ECO:0000256" key="1">
    <source>
        <dbReference type="ARBA" id="ARBA00023015"/>
    </source>
</evidence>
<sequence length="198" mass="21531">MTETRLPSGRHHLSRDEVVGVQRARMLRAAAEVMAEHGYPGTTVAAVIKRAGVSRETFYQQFPNKQACFVAALEGAIDLLASAVEPVSAGSPLERFDRFLGAYLGALAENPALARLFLIETYAAGPEAMRRRLELQQHFVELLVVTFGARSPRERFACQALVGSIVSLVTARFVEGDVEGLAGLREPIAGLARDLLVR</sequence>
<dbReference type="AlphaFoldDB" id="A0A344L141"/>
<accession>A0A344L141</accession>
<dbReference type="RefSeq" id="WP_113691033.1">
    <property type="nucleotide sequence ID" value="NZ_CP015163.1"/>
</dbReference>